<dbReference type="CDD" id="cd07067">
    <property type="entry name" value="HP_PGM_like"/>
    <property type="match status" value="1"/>
</dbReference>
<dbReference type="PIRSF" id="PIRSF000709">
    <property type="entry name" value="6PFK_2-Ptase"/>
    <property type="match status" value="1"/>
</dbReference>
<feature type="binding site" evidence="7">
    <location>
        <begin position="116"/>
        <end position="117"/>
    </location>
    <ligand>
        <name>substrate</name>
    </ligand>
</feature>
<evidence type="ECO:0000256" key="4">
    <source>
        <dbReference type="ARBA" id="ARBA00023152"/>
    </source>
</evidence>
<evidence type="ECO:0000313" key="11">
    <source>
        <dbReference type="EMBL" id="CCE84235.1"/>
    </source>
</evidence>
<name>G8Y898_PICSO</name>
<feature type="binding site" evidence="7">
    <location>
        <position position="100"/>
    </location>
    <ligand>
        <name>substrate</name>
    </ligand>
</feature>
<feature type="binding site" evidence="7">
    <location>
        <begin position="89"/>
        <end position="92"/>
    </location>
    <ligand>
        <name>substrate</name>
    </ligand>
</feature>
<sequence>MTGHTLIILRHGESEWNHENKFCGWIDIPLSERGRYEARVAGELIKRNGLKPDVVYTSKLTRSIETGNIILQVLGRQWCDVVRTWRLNERHYGAYQGVDKTLVYKQLGPEKYKYVRRDFNGLPPPVESGKDKSIDERYRDIDVPVTSLPKTESLKMVMDRLIPYVRSEILYRRLIEENKTVLIVTHGSVVRSLIKYFSKVADADISNINVPTGVPLVYELDEHFEPTRDYYYLDPDLAKRGIEKVLNEGKSSASSSKPSL</sequence>
<evidence type="ECO:0000256" key="5">
    <source>
        <dbReference type="ARBA" id="ARBA00023235"/>
    </source>
</evidence>
<comment type="similarity">
    <text evidence="3 9">Belongs to the phosphoglycerate mutase family. BPG-dependent PGAM subfamily.</text>
</comment>
<reference evidence="10" key="1">
    <citation type="submission" date="2011-10" db="EMBL/GenBank/DDBJ databases">
        <authorList>
            <person name="Genoscope - CEA"/>
        </authorList>
    </citation>
    <scope>NUCLEOTIDE SEQUENCE</scope>
</reference>
<dbReference type="eggNOG" id="KOG0235">
    <property type="taxonomic scope" value="Eukaryota"/>
</dbReference>
<evidence type="ECO:0000256" key="1">
    <source>
        <dbReference type="ARBA" id="ARBA00000380"/>
    </source>
</evidence>
<dbReference type="InParanoid" id="G8Y898"/>
<feature type="binding site" evidence="7">
    <location>
        <begin position="10"/>
        <end position="17"/>
    </location>
    <ligand>
        <name>substrate</name>
    </ligand>
</feature>
<dbReference type="Gene3D" id="3.40.50.1240">
    <property type="entry name" value="Phosphoglycerate mutase-like"/>
    <property type="match status" value="1"/>
</dbReference>
<evidence type="ECO:0000256" key="3">
    <source>
        <dbReference type="ARBA" id="ARBA00006717"/>
    </source>
</evidence>
<accession>G8Y898</accession>
<dbReference type="InterPro" id="IPR001345">
    <property type="entry name" value="PG/BPGM_mutase_AS"/>
</dbReference>
<dbReference type="PANTHER" id="PTHR11931">
    <property type="entry name" value="PHOSPHOGLYCERATE MUTASE"/>
    <property type="match status" value="1"/>
</dbReference>
<dbReference type="GO" id="GO:0004619">
    <property type="term" value="F:phosphoglycerate mutase activity"/>
    <property type="evidence" value="ECO:0007669"/>
    <property type="project" value="UniProtKB-EC"/>
</dbReference>
<dbReference type="AlphaFoldDB" id="G8Y898"/>
<dbReference type="HOGENOM" id="CLU_033323_1_1_1"/>
<dbReference type="FunFam" id="3.40.50.1240:FF:000003">
    <property type="entry name" value="2,3-bisphosphoglycerate-dependent phosphoglycerate mutase"/>
    <property type="match status" value="1"/>
</dbReference>
<dbReference type="SMART" id="SM00855">
    <property type="entry name" value="PGAM"/>
    <property type="match status" value="1"/>
</dbReference>
<dbReference type="UniPathway" id="UPA00109">
    <property type="reaction ID" value="UER00186"/>
</dbReference>
<dbReference type="STRING" id="559304.G8Y898"/>
<keyword evidence="12" id="KW-1185">Reference proteome</keyword>
<dbReference type="Proteomes" id="UP000005222">
    <property type="component" value="Chromosome K"/>
</dbReference>
<feature type="active site" description="Proton donor/acceptor" evidence="6">
    <location>
        <position position="89"/>
    </location>
</feature>
<evidence type="ECO:0000313" key="12">
    <source>
        <dbReference type="Proteomes" id="UP000005222"/>
    </source>
</evidence>
<dbReference type="PROSITE" id="PS00175">
    <property type="entry name" value="PG_MUTASE"/>
    <property type="match status" value="1"/>
</dbReference>
<evidence type="ECO:0000256" key="2">
    <source>
        <dbReference type="ARBA" id="ARBA00004798"/>
    </source>
</evidence>
<gene>
    <name evidence="10" type="primary">Piso0_003776</name>
    <name evidence="10" type="ORF">GNLVRS01_PISO0K02320g</name>
    <name evidence="11" type="ORF">GNLVRS01_PISO0L02321g</name>
</gene>
<keyword evidence="4 9" id="KW-0324">Glycolysis</keyword>
<proteinExistence type="inferred from homology"/>
<dbReference type="OrthoDB" id="354304at2759"/>
<evidence type="ECO:0000256" key="6">
    <source>
        <dbReference type="PIRSR" id="PIRSR613078-1"/>
    </source>
</evidence>
<evidence type="ECO:0000313" key="10">
    <source>
        <dbReference type="EMBL" id="CCE83204.1"/>
    </source>
</evidence>
<feature type="active site" description="Tele-phosphohistidine intermediate" evidence="6">
    <location>
        <position position="11"/>
    </location>
</feature>
<dbReference type="SUPFAM" id="SSF53254">
    <property type="entry name" value="Phosphoglycerate mutase-like"/>
    <property type="match status" value="1"/>
</dbReference>
<dbReference type="GO" id="GO:0006096">
    <property type="term" value="P:glycolytic process"/>
    <property type="evidence" value="ECO:0007669"/>
    <property type="project" value="UniProtKB-UniPathway"/>
</dbReference>
<keyword evidence="5 9" id="KW-0413">Isomerase</keyword>
<dbReference type="InterPro" id="IPR029033">
    <property type="entry name" value="His_PPase_superfam"/>
</dbReference>
<dbReference type="Pfam" id="PF00300">
    <property type="entry name" value="His_Phos_1"/>
    <property type="match status" value="2"/>
</dbReference>
<dbReference type="NCBIfam" id="TIGR01258">
    <property type="entry name" value="pgm_1"/>
    <property type="match status" value="1"/>
</dbReference>
<dbReference type="InterPro" id="IPR013078">
    <property type="entry name" value="His_Pase_superF_clade-1"/>
</dbReference>
<dbReference type="Proteomes" id="UP000005222">
    <property type="component" value="Chromosome L"/>
</dbReference>
<feature type="site" description="Transition state stabilizer" evidence="8">
    <location>
        <position position="186"/>
    </location>
</feature>
<dbReference type="HAMAP" id="MF_01039">
    <property type="entry name" value="PGAM_GpmA"/>
    <property type="match status" value="1"/>
</dbReference>
<reference evidence="12" key="2">
    <citation type="journal article" date="2012" name="G3 (Bethesda)">
        <title>Pichia sorbitophila, an interspecies yeast hybrid reveals early steps of genome resolution following polyploidization.</title>
        <authorList>
            <person name="Leh Louis V."/>
            <person name="Despons L."/>
            <person name="Friedrich A."/>
            <person name="Martin T."/>
            <person name="Durrens P."/>
            <person name="Casaregola S."/>
            <person name="Neuveglise C."/>
            <person name="Fairhead C."/>
            <person name="Marck C."/>
            <person name="Cruz J.A."/>
            <person name="Straub M.L."/>
            <person name="Kugler V."/>
            <person name="Sacerdot C."/>
            <person name="Uzunov Z."/>
            <person name="Thierry A."/>
            <person name="Weiss S."/>
            <person name="Bleykasten C."/>
            <person name="De Montigny J."/>
            <person name="Jacques N."/>
            <person name="Jung P."/>
            <person name="Lemaire M."/>
            <person name="Mallet S."/>
            <person name="Morel G."/>
            <person name="Richard G.F."/>
            <person name="Sarkar A."/>
            <person name="Savel G."/>
            <person name="Schacherer J."/>
            <person name="Seret M.L."/>
            <person name="Talla E."/>
            <person name="Samson G."/>
            <person name="Jubin C."/>
            <person name="Poulain J."/>
            <person name="Vacherie B."/>
            <person name="Barbe V."/>
            <person name="Pelletier E."/>
            <person name="Sherman D.J."/>
            <person name="Westhof E."/>
            <person name="Weissenbach J."/>
            <person name="Baret P.V."/>
            <person name="Wincker P."/>
            <person name="Gaillardin C."/>
            <person name="Dujon B."/>
            <person name="Souciet J.L."/>
        </authorList>
    </citation>
    <scope>NUCLEOTIDE SEQUENCE [LARGE SCALE GENOMIC DNA]</scope>
    <source>
        <strain evidence="12">ATCC MYA-4447 / BCRC 22081 / CBS 7064 / NBRC 10061 / NRRL Y-12695</strain>
    </source>
</reference>
<comment type="catalytic activity">
    <reaction evidence="1 9">
        <text>(2R)-2-phosphoglycerate = (2R)-3-phosphoglycerate</text>
        <dbReference type="Rhea" id="RHEA:15901"/>
        <dbReference type="ChEBI" id="CHEBI:58272"/>
        <dbReference type="ChEBI" id="CHEBI:58289"/>
        <dbReference type="EC" id="5.4.2.11"/>
    </reaction>
</comment>
<organism evidence="10 12">
    <name type="scientific">Pichia sorbitophila (strain ATCC MYA-4447 / BCRC 22081 / CBS 7064 / NBRC 10061 / NRRL Y-12695)</name>
    <name type="common">Hybrid yeast</name>
    <dbReference type="NCBI Taxonomy" id="559304"/>
    <lineage>
        <taxon>Eukaryota</taxon>
        <taxon>Fungi</taxon>
        <taxon>Dikarya</taxon>
        <taxon>Ascomycota</taxon>
        <taxon>Saccharomycotina</taxon>
        <taxon>Pichiomycetes</taxon>
        <taxon>Debaryomycetaceae</taxon>
        <taxon>Millerozyma</taxon>
    </lineage>
</organism>
<evidence type="ECO:0000256" key="9">
    <source>
        <dbReference type="RuleBase" id="RU004511"/>
    </source>
</evidence>
<dbReference type="EMBL" id="FO082048">
    <property type="protein sequence ID" value="CCE84235.1"/>
    <property type="molecule type" value="Genomic_DNA"/>
</dbReference>
<feature type="binding site" evidence="7">
    <location>
        <position position="62"/>
    </location>
    <ligand>
        <name>substrate</name>
    </ligand>
</feature>
<protein>
    <recommendedName>
        <fullName evidence="9">Phosphoglycerate mutase</fullName>
        <ecNumber evidence="9">5.4.2.11</ecNumber>
    </recommendedName>
</protein>
<dbReference type="InterPro" id="IPR005952">
    <property type="entry name" value="Phosphogly_mut1"/>
</dbReference>
<comment type="pathway">
    <text evidence="2 9">Carbohydrate degradation; glycolysis; pyruvate from D-glyceraldehyde 3-phosphate: step 3/5.</text>
</comment>
<evidence type="ECO:0000256" key="7">
    <source>
        <dbReference type="PIRSR" id="PIRSR613078-2"/>
    </source>
</evidence>
<dbReference type="EMBL" id="FO082049">
    <property type="protein sequence ID" value="CCE83204.1"/>
    <property type="molecule type" value="Genomic_DNA"/>
</dbReference>
<dbReference type="EC" id="5.4.2.11" evidence="9"/>
<evidence type="ECO:0000256" key="8">
    <source>
        <dbReference type="PIRSR" id="PIRSR613078-3"/>
    </source>
</evidence>